<evidence type="ECO:0000259" key="14">
    <source>
        <dbReference type="PROSITE" id="PS51093"/>
    </source>
</evidence>
<keyword evidence="3" id="KW-1003">Cell membrane</keyword>
<feature type="region of interest" description="Disordered" evidence="12">
    <location>
        <begin position="477"/>
        <end position="498"/>
    </location>
</feature>
<dbReference type="InterPro" id="IPR013013">
    <property type="entry name" value="PTS_EIIC_1"/>
</dbReference>
<dbReference type="InterPro" id="IPR050558">
    <property type="entry name" value="PTS_Sugar-Specific_Components"/>
</dbReference>
<dbReference type="Proteomes" id="UP000093918">
    <property type="component" value="Unassembled WGS sequence"/>
</dbReference>
<feature type="transmembrane region" description="Helical" evidence="13">
    <location>
        <begin position="193"/>
        <end position="214"/>
    </location>
</feature>
<evidence type="ECO:0000256" key="1">
    <source>
        <dbReference type="ARBA" id="ARBA00004651"/>
    </source>
</evidence>
<evidence type="ECO:0000256" key="5">
    <source>
        <dbReference type="ARBA" id="ARBA00022679"/>
    </source>
</evidence>
<evidence type="ECO:0000256" key="12">
    <source>
        <dbReference type="SAM" id="MobiDB-lite"/>
    </source>
</evidence>
<accession>A0ABX2WHG2</accession>
<organism evidence="17 18">
    <name type="scientific">Microbacterium arborescens</name>
    <dbReference type="NCBI Taxonomy" id="33883"/>
    <lineage>
        <taxon>Bacteria</taxon>
        <taxon>Bacillati</taxon>
        <taxon>Actinomycetota</taxon>
        <taxon>Actinomycetes</taxon>
        <taxon>Micrococcales</taxon>
        <taxon>Microbacteriaceae</taxon>
        <taxon>Microbacterium</taxon>
    </lineage>
</organism>
<protein>
    <recommendedName>
        <fullName evidence="19">PTS beta-glucoside transporter subunit EIIBCA</fullName>
    </recommendedName>
</protein>
<feature type="transmembrane region" description="Helical" evidence="13">
    <location>
        <begin position="260"/>
        <end position="286"/>
    </location>
</feature>
<feature type="compositionally biased region" description="Low complexity" evidence="12">
    <location>
        <begin position="484"/>
        <end position="497"/>
    </location>
</feature>
<evidence type="ECO:0000313" key="18">
    <source>
        <dbReference type="Proteomes" id="UP000093918"/>
    </source>
</evidence>
<dbReference type="EMBL" id="LZEM01000020">
    <property type="protein sequence ID" value="OAZ40177.1"/>
    <property type="molecule type" value="Genomic_DNA"/>
</dbReference>
<feature type="transmembrane region" description="Helical" evidence="13">
    <location>
        <begin position="306"/>
        <end position="330"/>
    </location>
</feature>
<dbReference type="Pfam" id="PF00358">
    <property type="entry name" value="PTS_EIIA_1"/>
    <property type="match status" value="1"/>
</dbReference>
<dbReference type="PROSITE" id="PS01035">
    <property type="entry name" value="PTS_EIIB_TYPE_1_CYS"/>
    <property type="match status" value="1"/>
</dbReference>
<dbReference type="PANTHER" id="PTHR30175:SF1">
    <property type="entry name" value="PTS SYSTEM ARBUTIN-, CELLOBIOSE-, AND SALICIN-SPECIFIC EIIBC COMPONENT-RELATED"/>
    <property type="match status" value="1"/>
</dbReference>
<feature type="transmembrane region" description="Helical" evidence="13">
    <location>
        <begin position="342"/>
        <end position="368"/>
    </location>
</feature>
<feature type="transmembrane region" description="Helical" evidence="13">
    <location>
        <begin position="446"/>
        <end position="468"/>
    </location>
</feature>
<dbReference type="PROSITE" id="PS51103">
    <property type="entry name" value="PTS_EIIC_TYPE_1"/>
    <property type="match status" value="1"/>
</dbReference>
<dbReference type="InterPro" id="IPR003352">
    <property type="entry name" value="PTS_EIIC"/>
</dbReference>
<comment type="caution">
    <text evidence="17">The sequence shown here is derived from an EMBL/GenBank/DDBJ whole genome shotgun (WGS) entry which is preliminary data.</text>
</comment>
<feature type="transmembrane region" description="Helical" evidence="13">
    <location>
        <begin position="374"/>
        <end position="395"/>
    </location>
</feature>
<evidence type="ECO:0000256" key="9">
    <source>
        <dbReference type="ARBA" id="ARBA00022989"/>
    </source>
</evidence>
<evidence type="ECO:0000256" key="2">
    <source>
        <dbReference type="ARBA" id="ARBA00022448"/>
    </source>
</evidence>
<sequence>MTASTPPAPPHDRDAISSEILEAIGGAGNVRRAWHCITRLRFDLVDNGRADLDAIRRSGVAGAQFSGEQLQVIVGTDVAAQYASLSRLLEGASAAAAPAPAEAPVAAASRFSPRRLVNLLFETLSGIFTPILPAIVGAGLLKGLVAIATQAGWLSAGSDPYQLFTLIADGAFVFLPFLVAASAARRFDTDLSLALSVPAALMYPTIVAGAGAIADGGPAGLDLYGLAIPFVDYANSVIPAILGVYALSTVHRLIDRVVPAVLKIVVTPVLTLLIVVPLTLIALAPLGHYAGVYVSDAAVWLMQNGGVFAGMLLGGLMPLIVITGMHYAFFPTTFQSLATRGYDVILLPFNLVANLATAGATIAVAIRVRRMRALALSTGLTAFLGITEPAIYGVTLRLKRPFFFTLAGGAAGGAYAGLFALKTYGFAVPGLASLPLYVAPDGSANLMHAGIAIALSFTVAFVLTLLFVEPRRRTPRTDGAEAVAASSRRAPNSSPRSGGAWDATIAVAPLAGRVMPLSAVPDPTFADGLMGPGVAIAPRGTEVVAPFDGTVEAIAATRHAIGLRDERGTEILIHVGIDTVTLPEGAFTVHVEQGQRVLAGDRLLSFDTAVIEAAGLSPITPVVVTNAGSAGDMSPLVEPNGTDVDAGEPLFAVTPARRDLPATQTHSREQGEN</sequence>
<dbReference type="SUPFAM" id="SSF55604">
    <property type="entry name" value="Glucose permease domain IIB"/>
    <property type="match status" value="1"/>
</dbReference>
<keyword evidence="10 13" id="KW-0472">Membrane</keyword>
<dbReference type="InterPro" id="IPR011055">
    <property type="entry name" value="Dup_hybrid_motif"/>
</dbReference>
<feature type="domain" description="PTS EIIB type-1" evidence="15">
    <location>
        <begin position="14"/>
        <end position="95"/>
    </location>
</feature>
<dbReference type="PANTHER" id="PTHR30175">
    <property type="entry name" value="PHOSPHOTRANSFERASE SYSTEM TRANSPORT PROTEIN"/>
    <property type="match status" value="1"/>
</dbReference>
<dbReference type="Gene3D" id="3.30.1360.60">
    <property type="entry name" value="Glucose permease domain IIB"/>
    <property type="match status" value="1"/>
</dbReference>
<feature type="domain" description="PTS EIIA type-1" evidence="14">
    <location>
        <begin position="522"/>
        <end position="626"/>
    </location>
</feature>
<dbReference type="PROSITE" id="PS51093">
    <property type="entry name" value="PTS_EIIA_TYPE_1"/>
    <property type="match status" value="1"/>
</dbReference>
<keyword evidence="9 13" id="KW-1133">Transmembrane helix</keyword>
<evidence type="ECO:0000256" key="11">
    <source>
        <dbReference type="PROSITE-ProRule" id="PRU00421"/>
    </source>
</evidence>
<dbReference type="Gene3D" id="2.70.70.10">
    <property type="entry name" value="Glucose Permease (Domain IIA)"/>
    <property type="match status" value="1"/>
</dbReference>
<reference evidence="18" key="1">
    <citation type="submission" date="2016-06" db="EMBL/GenBank/DDBJ databases">
        <title>Genome sequencing of cellulolytic organisms.</title>
        <authorList>
            <person name="Bohra V."/>
            <person name="Dafale N.A."/>
            <person name="Purohit H.J."/>
        </authorList>
    </citation>
    <scope>NUCLEOTIDE SEQUENCE [LARGE SCALE GENOMIC DNA]</scope>
    <source>
        <strain evidence="18">ND21</strain>
    </source>
</reference>
<evidence type="ECO:0000256" key="3">
    <source>
        <dbReference type="ARBA" id="ARBA00022475"/>
    </source>
</evidence>
<evidence type="ECO:0000256" key="10">
    <source>
        <dbReference type="ARBA" id="ARBA00023136"/>
    </source>
</evidence>
<dbReference type="SUPFAM" id="SSF51261">
    <property type="entry name" value="Duplicated hybrid motif"/>
    <property type="match status" value="1"/>
</dbReference>
<name>A0ABX2WHG2_9MICO</name>
<keyword evidence="18" id="KW-1185">Reference proteome</keyword>
<evidence type="ECO:0000256" key="4">
    <source>
        <dbReference type="ARBA" id="ARBA00022597"/>
    </source>
</evidence>
<evidence type="ECO:0000259" key="15">
    <source>
        <dbReference type="PROSITE" id="PS51098"/>
    </source>
</evidence>
<dbReference type="RefSeq" id="WP_064956409.1">
    <property type="nucleotide sequence ID" value="NZ_LZEM01000020.1"/>
</dbReference>
<feature type="active site" description="Phosphocysteine intermediate; for EIIB activity" evidence="11">
    <location>
        <position position="36"/>
    </location>
</feature>
<feature type="transmembrane region" description="Helical" evidence="13">
    <location>
        <begin position="226"/>
        <end position="248"/>
    </location>
</feature>
<comment type="subcellular location">
    <subcellularLocation>
        <location evidence="1">Cell membrane</location>
        <topology evidence="1">Multi-pass membrane protein</topology>
    </subcellularLocation>
</comment>
<dbReference type="Pfam" id="PF02378">
    <property type="entry name" value="PTS_EIIC"/>
    <property type="match status" value="1"/>
</dbReference>
<dbReference type="Pfam" id="PF00367">
    <property type="entry name" value="PTS_EIIB"/>
    <property type="match status" value="1"/>
</dbReference>
<dbReference type="InterPro" id="IPR001996">
    <property type="entry name" value="PTS_IIB_1"/>
</dbReference>
<keyword evidence="7 13" id="KW-0812">Transmembrane</keyword>
<keyword evidence="6" id="KW-0598">Phosphotransferase system</keyword>
<evidence type="ECO:0000313" key="17">
    <source>
        <dbReference type="EMBL" id="OAZ40177.1"/>
    </source>
</evidence>
<evidence type="ECO:0000256" key="6">
    <source>
        <dbReference type="ARBA" id="ARBA00022683"/>
    </source>
</evidence>
<feature type="transmembrane region" description="Helical" evidence="13">
    <location>
        <begin position="161"/>
        <end position="181"/>
    </location>
</feature>
<proteinExistence type="predicted"/>
<keyword evidence="5" id="KW-0808">Transferase</keyword>
<dbReference type="InterPro" id="IPR036878">
    <property type="entry name" value="Glu_permease_IIB"/>
</dbReference>
<feature type="domain" description="PTS EIIC type-1" evidence="16">
    <location>
        <begin position="122"/>
        <end position="479"/>
    </location>
</feature>
<dbReference type="PROSITE" id="PS51098">
    <property type="entry name" value="PTS_EIIB_TYPE_1"/>
    <property type="match status" value="1"/>
</dbReference>
<evidence type="ECO:0008006" key="19">
    <source>
        <dbReference type="Google" id="ProtNLM"/>
    </source>
</evidence>
<dbReference type="CDD" id="cd00212">
    <property type="entry name" value="PTS_IIB_glc"/>
    <property type="match status" value="1"/>
</dbReference>
<evidence type="ECO:0000256" key="7">
    <source>
        <dbReference type="ARBA" id="ARBA00022692"/>
    </source>
</evidence>
<dbReference type="InterPro" id="IPR018113">
    <property type="entry name" value="PTrfase_EIIB_Cys"/>
</dbReference>
<evidence type="ECO:0000256" key="13">
    <source>
        <dbReference type="SAM" id="Phobius"/>
    </source>
</evidence>
<feature type="transmembrane region" description="Helical" evidence="13">
    <location>
        <begin position="402"/>
        <end position="426"/>
    </location>
</feature>
<keyword evidence="4" id="KW-0762">Sugar transport</keyword>
<feature type="transmembrane region" description="Helical" evidence="13">
    <location>
        <begin position="119"/>
        <end position="141"/>
    </location>
</feature>
<dbReference type="InterPro" id="IPR001127">
    <property type="entry name" value="PTS_EIIA_1_perm"/>
</dbReference>
<evidence type="ECO:0000256" key="8">
    <source>
        <dbReference type="ARBA" id="ARBA00022777"/>
    </source>
</evidence>
<evidence type="ECO:0000259" key="16">
    <source>
        <dbReference type="PROSITE" id="PS51103"/>
    </source>
</evidence>
<keyword evidence="8" id="KW-0418">Kinase</keyword>
<keyword evidence="2" id="KW-0813">Transport</keyword>
<gene>
    <name evidence="17" type="ORF">A9Z40_05720</name>
</gene>
<dbReference type="NCBIfam" id="TIGR00830">
    <property type="entry name" value="PTBA"/>
    <property type="match status" value="1"/>
</dbReference>
<dbReference type="PROSITE" id="PS00371">
    <property type="entry name" value="PTS_EIIA_TYPE_1_HIS"/>
    <property type="match status" value="1"/>
</dbReference>